<protein>
    <submittedName>
        <fullName evidence="2">Uncharacterized protein</fullName>
    </submittedName>
</protein>
<name>A0A1A8G3B9_9TELE</name>
<feature type="chain" id="PRO_5008370379" evidence="1">
    <location>
        <begin position="19"/>
        <end position="31"/>
    </location>
</feature>
<dbReference type="EMBL" id="HAEB01019009">
    <property type="protein sequence ID" value="SBQ65536.1"/>
    <property type="molecule type" value="Transcribed_RNA"/>
</dbReference>
<reference evidence="2" key="2">
    <citation type="submission" date="2016-06" db="EMBL/GenBank/DDBJ databases">
        <title>The genome of a short-lived fish provides insights into sex chromosome evolution and the genetic control of aging.</title>
        <authorList>
            <person name="Reichwald K."/>
            <person name="Felder M."/>
            <person name="Petzold A."/>
            <person name="Koch P."/>
            <person name="Groth M."/>
            <person name="Platzer M."/>
        </authorList>
    </citation>
    <scope>NUCLEOTIDE SEQUENCE</scope>
    <source>
        <tissue evidence="2">Brain</tissue>
    </source>
</reference>
<keyword evidence="1" id="KW-0732">Signal</keyword>
<accession>A0A1A8G3B9</accession>
<evidence type="ECO:0000313" key="2">
    <source>
        <dbReference type="EMBL" id="SBQ65536.1"/>
    </source>
</evidence>
<feature type="non-terminal residue" evidence="2">
    <location>
        <position position="31"/>
    </location>
</feature>
<evidence type="ECO:0000256" key="1">
    <source>
        <dbReference type="SAM" id="SignalP"/>
    </source>
</evidence>
<gene>
    <name evidence="2" type="primary">Nfu_g_1_025448</name>
</gene>
<feature type="non-terminal residue" evidence="2">
    <location>
        <position position="1"/>
    </location>
</feature>
<proteinExistence type="predicted"/>
<organism evidence="2">
    <name type="scientific">Nothobranchius korthausae</name>
    <dbReference type="NCBI Taxonomy" id="1143690"/>
    <lineage>
        <taxon>Eukaryota</taxon>
        <taxon>Metazoa</taxon>
        <taxon>Chordata</taxon>
        <taxon>Craniata</taxon>
        <taxon>Vertebrata</taxon>
        <taxon>Euteleostomi</taxon>
        <taxon>Actinopterygii</taxon>
        <taxon>Neopterygii</taxon>
        <taxon>Teleostei</taxon>
        <taxon>Neoteleostei</taxon>
        <taxon>Acanthomorphata</taxon>
        <taxon>Ovalentaria</taxon>
        <taxon>Atherinomorphae</taxon>
        <taxon>Cyprinodontiformes</taxon>
        <taxon>Nothobranchiidae</taxon>
        <taxon>Nothobranchius</taxon>
    </lineage>
</organism>
<sequence>NHMLFILLVVLLYILVEQLELPRSMQVRTSR</sequence>
<dbReference type="AlphaFoldDB" id="A0A1A8G3B9"/>
<feature type="signal peptide" evidence="1">
    <location>
        <begin position="1"/>
        <end position="18"/>
    </location>
</feature>
<reference evidence="2" key="1">
    <citation type="submission" date="2016-05" db="EMBL/GenBank/DDBJ databases">
        <authorList>
            <person name="Lavstsen T."/>
            <person name="Jespersen J.S."/>
        </authorList>
    </citation>
    <scope>NUCLEOTIDE SEQUENCE</scope>
    <source>
        <tissue evidence="2">Brain</tissue>
    </source>
</reference>